<evidence type="ECO:0000256" key="8">
    <source>
        <dbReference type="ARBA" id="ARBA00023008"/>
    </source>
</evidence>
<reference evidence="12" key="1">
    <citation type="journal article" date="2016" name="Genome Announc.">
        <title>Draft Genome Sequences of Three Strains of Ehrlichia ruminantium, a Tick-Borne Pathogen of Ruminants, Isolated from Zimbabwe, The Gambia, and Ghana.</title>
        <authorList>
            <person name="Nakao R."/>
            <person name="Jongejan F."/>
            <person name="Sugimoto C."/>
        </authorList>
    </citation>
    <scope>NUCLEOTIDE SEQUENCE</scope>
    <source>
        <strain evidence="11">Kerr Seringe</strain>
        <strain evidence="12">Pokoase 417</strain>
    </source>
</reference>
<accession>A0A161M4J2</accession>
<dbReference type="Proteomes" id="UP000092731">
    <property type="component" value="Unassembled WGS sequence"/>
</dbReference>
<organism evidence="12 14">
    <name type="scientific">Ehrlichia ruminantium</name>
    <name type="common">heartwater rickettsia</name>
    <name type="synonym">Cowdria ruminantium</name>
    <dbReference type="NCBI Taxonomy" id="779"/>
    <lineage>
        <taxon>Bacteria</taxon>
        <taxon>Pseudomonadati</taxon>
        <taxon>Pseudomonadota</taxon>
        <taxon>Alphaproteobacteria</taxon>
        <taxon>Rickettsiales</taxon>
        <taxon>Anaplasmataceae</taxon>
        <taxon>Ehrlichia</taxon>
    </lineage>
</organism>
<evidence type="ECO:0000256" key="7">
    <source>
        <dbReference type="ARBA" id="ARBA00022989"/>
    </source>
</evidence>
<evidence type="ECO:0000313" key="12">
    <source>
        <dbReference type="EMBL" id="GAT78887.1"/>
    </source>
</evidence>
<keyword evidence="5 10" id="KW-0812">Transmembrane</keyword>
<feature type="topological domain" description="Cytoplasmic" evidence="10">
    <location>
        <begin position="1"/>
        <end position="6"/>
    </location>
</feature>
<dbReference type="GO" id="GO:0008535">
    <property type="term" value="P:respiratory chain complex IV assembly"/>
    <property type="evidence" value="ECO:0007669"/>
    <property type="project" value="UniProtKB-UniRule"/>
</dbReference>
<evidence type="ECO:0000256" key="6">
    <source>
        <dbReference type="ARBA" id="ARBA00022968"/>
    </source>
</evidence>
<evidence type="ECO:0000313" key="11">
    <source>
        <dbReference type="EMBL" id="GAT77710.1"/>
    </source>
</evidence>
<dbReference type="SUPFAM" id="SSF110111">
    <property type="entry name" value="Ctag/Cox11"/>
    <property type="match status" value="1"/>
</dbReference>
<evidence type="ECO:0000256" key="10">
    <source>
        <dbReference type="HAMAP-Rule" id="MF_00155"/>
    </source>
</evidence>
<keyword evidence="6 10" id="KW-0735">Signal-anchor</keyword>
<evidence type="ECO:0000256" key="4">
    <source>
        <dbReference type="ARBA" id="ARBA00015384"/>
    </source>
</evidence>
<evidence type="ECO:0000256" key="9">
    <source>
        <dbReference type="ARBA" id="ARBA00023136"/>
    </source>
</evidence>
<evidence type="ECO:0000256" key="2">
    <source>
        <dbReference type="ARBA" id="ARBA00004382"/>
    </source>
</evidence>
<dbReference type="PIRSF" id="PIRSF005413">
    <property type="entry name" value="COX11"/>
    <property type="match status" value="1"/>
</dbReference>
<gene>
    <name evidence="10 12" type="primary">ctaG</name>
    <name evidence="11" type="ORF">EHRUM2_09400</name>
    <name evidence="12" type="ORF">EHRUM3_11200</name>
</gene>
<keyword evidence="7 10" id="KW-1133">Transmembrane helix</keyword>
<name>A0A161M4J2_EHRRU</name>
<dbReference type="PANTHER" id="PTHR21320:SF3">
    <property type="entry name" value="CYTOCHROME C OXIDASE ASSEMBLY PROTEIN COX11, MITOCHONDRIAL-RELATED"/>
    <property type="match status" value="1"/>
</dbReference>
<dbReference type="EMBL" id="BDDM01000352">
    <property type="protein sequence ID" value="GAT78887.1"/>
    <property type="molecule type" value="Genomic_DNA"/>
</dbReference>
<keyword evidence="8 10" id="KW-0186">Copper</keyword>
<dbReference type="InterPro" id="IPR023471">
    <property type="entry name" value="CtaG/Cox11_dom_sf"/>
</dbReference>
<dbReference type="PANTHER" id="PTHR21320">
    <property type="entry name" value="CYTOCHROME C OXIDASE ASSEMBLY PROTEIN COX11-RELATED"/>
    <property type="match status" value="1"/>
</dbReference>
<feature type="topological domain" description="Periplasmic" evidence="10">
    <location>
        <begin position="27"/>
        <end position="177"/>
    </location>
</feature>
<evidence type="ECO:0000256" key="5">
    <source>
        <dbReference type="ARBA" id="ARBA00022692"/>
    </source>
</evidence>
<dbReference type="Proteomes" id="UP000092677">
    <property type="component" value="Unassembled WGS sequence"/>
</dbReference>
<sequence>MTQKAKNTIYLLILIILSMLCLVYASVPLYSIFCKVTGYGGTVRTSTITQPKLGKTIIKIRFNADINKELPWKFYPEIPYTTVKPGEQKLIFYRAENLTNEYVSGMAVYNVTPYKVGKYFNKVACFCFTKQTLSPYQKTIMPVSFFIDPNIETDPETSDVKLITLSYTFFKYKETTK</sequence>
<comment type="subcellular location">
    <subcellularLocation>
        <location evidence="2 10">Cell inner membrane</location>
        <topology evidence="2 10">Single-pass type II membrane protein</topology>
        <orientation evidence="2 10">Periplasmic side</orientation>
    </subcellularLocation>
</comment>
<dbReference type="EMBL" id="BDDL01000109">
    <property type="protein sequence ID" value="GAT77710.1"/>
    <property type="molecule type" value="Genomic_DNA"/>
</dbReference>
<dbReference type="GO" id="GO:0005507">
    <property type="term" value="F:copper ion binding"/>
    <property type="evidence" value="ECO:0007669"/>
    <property type="project" value="InterPro"/>
</dbReference>
<comment type="similarity">
    <text evidence="3 10">Belongs to the COX11/CtaG family.</text>
</comment>
<dbReference type="HAMAP" id="MF_00155">
    <property type="entry name" value="CtaG"/>
    <property type="match status" value="1"/>
</dbReference>
<evidence type="ECO:0000256" key="1">
    <source>
        <dbReference type="ARBA" id="ARBA00004007"/>
    </source>
</evidence>
<dbReference type="GO" id="GO:0005886">
    <property type="term" value="C:plasma membrane"/>
    <property type="evidence" value="ECO:0007669"/>
    <property type="project" value="UniProtKB-SubCell"/>
</dbReference>
<evidence type="ECO:0000256" key="3">
    <source>
        <dbReference type="ARBA" id="ARBA00009620"/>
    </source>
</evidence>
<keyword evidence="9 10" id="KW-0472">Membrane</keyword>
<protein>
    <recommendedName>
        <fullName evidence="4 10">Cytochrome c oxidase assembly protein CtaG</fullName>
    </recommendedName>
</protein>
<comment type="function">
    <text evidence="1 10">Exerts its effect at some terminal stage of cytochrome c oxidase synthesis, probably by being involved in the insertion of the copper B into subunit I.</text>
</comment>
<proteinExistence type="inferred from homology"/>
<keyword evidence="10" id="KW-1003">Cell membrane</keyword>
<reference evidence="13 14" key="2">
    <citation type="submission" date="2016-05" db="EMBL/GenBank/DDBJ databases">
        <title>Draft genome sequences of four strains of Ehrlichia ruminantium, a tick-borne pathogen of ruminants, isolated from Zimbabwe, The Gambia and Ghana.</title>
        <authorList>
            <person name="Nakao R."/>
            <person name="Jongejan F."/>
            <person name="Sugimoto C."/>
        </authorList>
    </citation>
    <scope>NUCLEOTIDE SEQUENCE [LARGE SCALE GENOMIC DNA]</scope>
    <source>
        <strain evidence="13">Kerr Seringe</strain>
        <strain evidence="14">Pokoase 417</strain>
    </source>
</reference>
<dbReference type="NCBIfam" id="NF003465">
    <property type="entry name" value="PRK05089.1"/>
    <property type="match status" value="1"/>
</dbReference>
<evidence type="ECO:0000313" key="13">
    <source>
        <dbReference type="Proteomes" id="UP000092677"/>
    </source>
</evidence>
<dbReference type="Gene3D" id="2.60.370.10">
    <property type="entry name" value="Ctag/Cox11"/>
    <property type="match status" value="1"/>
</dbReference>
<comment type="caution">
    <text evidence="12">The sequence shown here is derived from an EMBL/GenBank/DDBJ whole genome shotgun (WGS) entry which is preliminary data.</text>
</comment>
<evidence type="ECO:0000313" key="14">
    <source>
        <dbReference type="Proteomes" id="UP000092731"/>
    </source>
</evidence>
<dbReference type="Pfam" id="PF04442">
    <property type="entry name" value="CtaG_Cox11"/>
    <property type="match status" value="1"/>
</dbReference>
<keyword evidence="10" id="KW-0997">Cell inner membrane</keyword>
<dbReference type="FunFam" id="2.60.370.10:FF:000001">
    <property type="entry name" value="COX11 cytochrome c oxidase assembly homolog"/>
    <property type="match status" value="1"/>
</dbReference>
<dbReference type="RefSeq" id="WP_065432925.1">
    <property type="nucleotide sequence ID" value="NZ_BDDL01000109.1"/>
</dbReference>
<dbReference type="AlphaFoldDB" id="A0A161M4J2"/>
<dbReference type="InterPro" id="IPR007533">
    <property type="entry name" value="Cyt_c_oxidase_assmbl_CtaG"/>
</dbReference>